<dbReference type="InterPro" id="IPR023159">
    <property type="entry name" value="SO1590-like_sf"/>
</dbReference>
<keyword evidence="3" id="KW-1185">Reference proteome</keyword>
<dbReference type="SUPFAM" id="SSF159238">
    <property type="entry name" value="SO1590-like"/>
    <property type="match status" value="1"/>
</dbReference>
<comment type="caution">
    <text evidence="2">The sequence shown here is derived from an EMBL/GenBank/DDBJ whole genome shotgun (WGS) entry which is preliminary data.</text>
</comment>
<protein>
    <recommendedName>
        <fullName evidence="4">DUF3224 domain-containing protein</fullName>
    </recommendedName>
</protein>
<proteinExistence type="predicted"/>
<organism evidence="2 3">
    <name type="scientific">Glycocaulis albus</name>
    <dbReference type="NCBI Taxonomy" id="1382801"/>
    <lineage>
        <taxon>Bacteria</taxon>
        <taxon>Pseudomonadati</taxon>
        <taxon>Pseudomonadota</taxon>
        <taxon>Alphaproteobacteria</taxon>
        <taxon>Maricaulales</taxon>
        <taxon>Maricaulaceae</taxon>
        <taxon>Glycocaulis</taxon>
    </lineage>
</organism>
<reference evidence="3" key="1">
    <citation type="journal article" date="2019" name="Int. J. Syst. Evol. Microbiol.">
        <title>The Global Catalogue of Microorganisms (GCM) 10K type strain sequencing project: providing services to taxonomists for standard genome sequencing and annotation.</title>
        <authorList>
            <consortium name="The Broad Institute Genomics Platform"/>
            <consortium name="The Broad Institute Genome Sequencing Center for Infectious Disease"/>
            <person name="Wu L."/>
            <person name="Ma J."/>
        </authorList>
    </citation>
    <scope>NUCLEOTIDE SEQUENCE [LARGE SCALE GENOMIC DNA]</scope>
    <source>
        <strain evidence="3">CGMCC 1.12766</strain>
    </source>
</reference>
<dbReference type="Pfam" id="PF11528">
    <property type="entry name" value="DUF3224"/>
    <property type="match status" value="1"/>
</dbReference>
<gene>
    <name evidence="2" type="ORF">GCM10007420_26480</name>
</gene>
<feature type="chain" id="PRO_5046888149" description="DUF3224 domain-containing protein" evidence="1">
    <location>
        <begin position="22"/>
        <end position="159"/>
    </location>
</feature>
<dbReference type="InterPro" id="IPR021607">
    <property type="entry name" value="DUF3224"/>
</dbReference>
<dbReference type="EMBL" id="BMFS01000016">
    <property type="protein sequence ID" value="GGH08328.1"/>
    <property type="molecule type" value="Genomic_DNA"/>
</dbReference>
<evidence type="ECO:0008006" key="4">
    <source>
        <dbReference type="Google" id="ProtNLM"/>
    </source>
</evidence>
<dbReference type="Proteomes" id="UP000648722">
    <property type="component" value="Unassembled WGS sequence"/>
</dbReference>
<feature type="signal peptide" evidence="1">
    <location>
        <begin position="1"/>
        <end position="21"/>
    </location>
</feature>
<sequence length="159" mass="16466">MIRYLTGLMAALTLLFPAAMAEDEAMTTHAATGSFTVQMTPQGEAEPGAHTRYNVTKTFSGDFEGTASGEMLGVFDSAAGSGAYVLIERLEGRLEAREGAFSLVHRGVMDAGAQSLSITVVPGSGAGELTGIAGEFLLDIVDGAHNYTLAYTLPSGEGQ</sequence>
<keyword evidence="1" id="KW-0732">Signal</keyword>
<evidence type="ECO:0000313" key="3">
    <source>
        <dbReference type="Proteomes" id="UP000648722"/>
    </source>
</evidence>
<accession>A0ABQ1XZY2</accession>
<name>A0ABQ1XZY2_9PROT</name>
<dbReference type="RefSeq" id="WP_217979638.1">
    <property type="nucleotide sequence ID" value="NZ_BMFS01000016.1"/>
</dbReference>
<evidence type="ECO:0000256" key="1">
    <source>
        <dbReference type="SAM" id="SignalP"/>
    </source>
</evidence>
<dbReference type="Gene3D" id="2.40.350.10">
    <property type="entry name" value="SO1590-like"/>
    <property type="match status" value="1"/>
</dbReference>
<evidence type="ECO:0000313" key="2">
    <source>
        <dbReference type="EMBL" id="GGH08328.1"/>
    </source>
</evidence>